<reference evidence="2 3" key="1">
    <citation type="submission" date="2017-09" db="EMBL/GenBank/DDBJ databases">
        <title>Mesorhizobum sanjuanii sp. nov. isolated from nodules of Lotus tenuis in saline-alkaline lowlands of Flooding Pampa.</title>
        <authorList>
            <person name="Sannazzaro A.I."/>
            <person name="Torres Tejerizo G.A."/>
            <person name="Fontana F."/>
            <person name="Cumpa Velazquez L.M."/>
            <person name="Hansen L."/>
            <person name="Pistorio M."/>
            <person name="Estrella M.J."/>
        </authorList>
    </citation>
    <scope>NUCLEOTIDE SEQUENCE [LARGE SCALE GENOMIC DNA]</scope>
    <source>
        <strain evidence="2 3">BSA136</strain>
    </source>
</reference>
<sequence length="109" mass="11791">MTVELPQPLADYFAAKNQHDIDGMLVPFSSDAVVRDEGETHRGSAAIRRWMEATTAKYQVTVEVADATVNGAAWRVAGIVSGNFPGSPATLHYNFTLANDQITRLEIGA</sequence>
<evidence type="ECO:0000313" key="2">
    <source>
        <dbReference type="EMBL" id="PDQ21112.1"/>
    </source>
</evidence>
<protein>
    <recommendedName>
        <fullName evidence="1">SnoaL-like domain-containing protein</fullName>
    </recommendedName>
</protein>
<accession>A0A2A6FH73</accession>
<name>A0A2A6FH73_9HYPH</name>
<dbReference type="InterPro" id="IPR032710">
    <property type="entry name" value="NTF2-like_dom_sf"/>
</dbReference>
<feature type="domain" description="SnoaL-like" evidence="1">
    <location>
        <begin position="10"/>
        <end position="103"/>
    </location>
</feature>
<dbReference type="Proteomes" id="UP000219182">
    <property type="component" value="Unassembled WGS sequence"/>
</dbReference>
<gene>
    <name evidence="2" type="ORF">CN311_10905</name>
</gene>
<keyword evidence="3" id="KW-1185">Reference proteome</keyword>
<dbReference type="Gene3D" id="3.10.450.50">
    <property type="match status" value="1"/>
</dbReference>
<evidence type="ECO:0000313" key="3">
    <source>
        <dbReference type="Proteomes" id="UP000219182"/>
    </source>
</evidence>
<dbReference type="EMBL" id="NWQG01000053">
    <property type="protein sequence ID" value="PDQ21112.1"/>
    <property type="molecule type" value="Genomic_DNA"/>
</dbReference>
<evidence type="ECO:0000259" key="1">
    <source>
        <dbReference type="Pfam" id="PF12680"/>
    </source>
</evidence>
<dbReference type="Pfam" id="PF12680">
    <property type="entry name" value="SnoaL_2"/>
    <property type="match status" value="1"/>
</dbReference>
<dbReference type="AlphaFoldDB" id="A0A2A6FH73"/>
<dbReference type="RefSeq" id="WP_097573591.1">
    <property type="nucleotide sequence ID" value="NZ_NWQG01000053.1"/>
</dbReference>
<dbReference type="InterPro" id="IPR037401">
    <property type="entry name" value="SnoaL-like"/>
</dbReference>
<comment type="caution">
    <text evidence="2">The sequence shown here is derived from an EMBL/GenBank/DDBJ whole genome shotgun (WGS) entry which is preliminary data.</text>
</comment>
<organism evidence="2 3">
    <name type="scientific">Mesorhizobium sanjuanii</name>
    <dbReference type="NCBI Taxonomy" id="2037900"/>
    <lineage>
        <taxon>Bacteria</taxon>
        <taxon>Pseudomonadati</taxon>
        <taxon>Pseudomonadota</taxon>
        <taxon>Alphaproteobacteria</taxon>
        <taxon>Hyphomicrobiales</taxon>
        <taxon>Phyllobacteriaceae</taxon>
        <taxon>Mesorhizobium</taxon>
    </lineage>
</organism>
<dbReference type="SUPFAM" id="SSF54427">
    <property type="entry name" value="NTF2-like"/>
    <property type="match status" value="1"/>
</dbReference>
<proteinExistence type="predicted"/>